<dbReference type="GO" id="GO:0004869">
    <property type="term" value="F:cysteine-type endopeptidase inhibitor activity"/>
    <property type="evidence" value="ECO:0007669"/>
    <property type="project" value="InterPro"/>
</dbReference>
<comment type="caution">
    <text evidence="3">The sequence shown here is derived from an EMBL/GenBank/DDBJ whole genome shotgun (WGS) entry which is preliminary data.</text>
</comment>
<dbReference type="SUPFAM" id="SSF54403">
    <property type="entry name" value="Cystatin/monellin"/>
    <property type="match status" value="1"/>
</dbReference>
<evidence type="ECO:0000313" key="4">
    <source>
        <dbReference type="Proteomes" id="UP000585050"/>
    </source>
</evidence>
<evidence type="ECO:0000256" key="1">
    <source>
        <dbReference type="SAM" id="SignalP"/>
    </source>
</evidence>
<keyword evidence="1" id="KW-0732">Signal</keyword>
<dbReference type="InterPro" id="IPR046350">
    <property type="entry name" value="Cystatin_sf"/>
</dbReference>
<dbReference type="InterPro" id="IPR000010">
    <property type="entry name" value="Cystatin_dom"/>
</dbReference>
<name>A0A7X8SJP1_9BACT</name>
<sequence>MNSLKHTLFLLVTVVFFSSCGGDNAKNDESHKQEQLVGGWSESEVTPEAEKALDYVLKQMNTSAKLDKITHLRTQIVSGRNYDIDFLMDNGKAWNVKVYQDLQGNYEITKTATRIN</sequence>
<dbReference type="EMBL" id="JABAIL010000003">
    <property type="protein sequence ID" value="NLR91494.1"/>
    <property type="molecule type" value="Genomic_DNA"/>
</dbReference>
<dbReference type="PROSITE" id="PS51257">
    <property type="entry name" value="PROKAR_LIPOPROTEIN"/>
    <property type="match status" value="1"/>
</dbReference>
<feature type="chain" id="PRO_5030982634" evidence="1">
    <location>
        <begin position="26"/>
        <end position="116"/>
    </location>
</feature>
<gene>
    <name evidence="3" type="ORF">HGP29_09770</name>
</gene>
<dbReference type="Gene3D" id="3.10.450.10">
    <property type="match status" value="1"/>
</dbReference>
<keyword evidence="4" id="KW-1185">Reference proteome</keyword>
<reference evidence="3 4" key="1">
    <citation type="submission" date="2020-04" db="EMBL/GenBank/DDBJ databases">
        <title>Flammeovirga sp. SR4, a novel species isolated from seawater.</title>
        <authorList>
            <person name="Wang X."/>
        </authorList>
    </citation>
    <scope>NUCLEOTIDE SEQUENCE [LARGE SCALE GENOMIC DNA]</scope>
    <source>
        <strain evidence="3 4">SR4</strain>
    </source>
</reference>
<evidence type="ECO:0000259" key="2">
    <source>
        <dbReference type="Pfam" id="PF00031"/>
    </source>
</evidence>
<dbReference type="RefSeq" id="WP_168882214.1">
    <property type="nucleotide sequence ID" value="NZ_JABAIL010000003.1"/>
</dbReference>
<organism evidence="3 4">
    <name type="scientific">Flammeovirga agarivorans</name>
    <dbReference type="NCBI Taxonomy" id="2726742"/>
    <lineage>
        <taxon>Bacteria</taxon>
        <taxon>Pseudomonadati</taxon>
        <taxon>Bacteroidota</taxon>
        <taxon>Cytophagia</taxon>
        <taxon>Cytophagales</taxon>
        <taxon>Flammeovirgaceae</taxon>
        <taxon>Flammeovirga</taxon>
    </lineage>
</organism>
<feature type="signal peptide" evidence="1">
    <location>
        <begin position="1"/>
        <end position="25"/>
    </location>
</feature>
<protein>
    <submittedName>
        <fullName evidence="3">2-oxoglutarate dehydrogenase</fullName>
    </submittedName>
</protein>
<evidence type="ECO:0000313" key="3">
    <source>
        <dbReference type="EMBL" id="NLR91494.1"/>
    </source>
</evidence>
<feature type="domain" description="Cystatin" evidence="2">
    <location>
        <begin position="38"/>
        <end position="105"/>
    </location>
</feature>
<accession>A0A7X8SJP1</accession>
<dbReference type="AlphaFoldDB" id="A0A7X8SJP1"/>
<dbReference type="CDD" id="cd00042">
    <property type="entry name" value="CY"/>
    <property type="match status" value="1"/>
</dbReference>
<dbReference type="Pfam" id="PF00031">
    <property type="entry name" value="Cystatin"/>
    <property type="match status" value="1"/>
</dbReference>
<proteinExistence type="predicted"/>
<dbReference type="Proteomes" id="UP000585050">
    <property type="component" value="Unassembled WGS sequence"/>
</dbReference>